<evidence type="ECO:0000259" key="8">
    <source>
        <dbReference type="PROSITE" id="PS50850"/>
    </source>
</evidence>
<dbReference type="Proteomes" id="UP000008022">
    <property type="component" value="Unassembled WGS sequence"/>
</dbReference>
<feature type="transmembrane region" description="Helical" evidence="7">
    <location>
        <begin position="352"/>
        <end position="375"/>
    </location>
</feature>
<dbReference type="OMA" id="WAITASF"/>
<evidence type="ECO:0000256" key="1">
    <source>
        <dbReference type="ARBA" id="ARBA00004141"/>
    </source>
</evidence>
<evidence type="ECO:0000256" key="6">
    <source>
        <dbReference type="SAM" id="MobiDB-lite"/>
    </source>
</evidence>
<reference evidence="9" key="2">
    <citation type="submission" date="2015-06" db="UniProtKB">
        <authorList>
            <consortium name="EnsemblPlants"/>
        </authorList>
    </citation>
    <scope>IDENTIFICATION</scope>
</reference>
<evidence type="ECO:0000313" key="10">
    <source>
        <dbReference type="Proteomes" id="UP000008022"/>
    </source>
</evidence>
<comment type="subcellular location">
    <subcellularLocation>
        <location evidence="1">Membrane</location>
        <topology evidence="1">Multi-pass membrane protein</topology>
    </subcellularLocation>
</comment>
<dbReference type="CDD" id="cd17315">
    <property type="entry name" value="MFS_GLUT_like"/>
    <property type="match status" value="1"/>
</dbReference>
<keyword evidence="3 7" id="KW-0812">Transmembrane</keyword>
<evidence type="ECO:0000256" key="3">
    <source>
        <dbReference type="ARBA" id="ARBA00022692"/>
    </source>
</evidence>
<evidence type="ECO:0000313" key="9">
    <source>
        <dbReference type="EnsemblPlants" id="ORUFI01G02280.1"/>
    </source>
</evidence>
<dbReference type="InterPro" id="IPR020846">
    <property type="entry name" value="MFS_dom"/>
</dbReference>
<feature type="compositionally biased region" description="Basic and acidic residues" evidence="6">
    <location>
        <begin position="33"/>
        <end position="43"/>
    </location>
</feature>
<dbReference type="PANTHER" id="PTHR48022">
    <property type="entry name" value="PLASTIDIC GLUCOSE TRANSPORTER 4"/>
    <property type="match status" value="1"/>
</dbReference>
<keyword evidence="10" id="KW-1185">Reference proteome</keyword>
<feature type="transmembrane region" description="Helical" evidence="7">
    <location>
        <begin position="622"/>
        <end position="643"/>
    </location>
</feature>
<dbReference type="AlphaFoldDB" id="A0A0E0MR06"/>
<feature type="transmembrane region" description="Helical" evidence="7">
    <location>
        <begin position="500"/>
        <end position="517"/>
    </location>
</feature>
<evidence type="ECO:0000256" key="5">
    <source>
        <dbReference type="ARBA" id="ARBA00023136"/>
    </source>
</evidence>
<feature type="transmembrane region" description="Helical" evidence="7">
    <location>
        <begin position="464"/>
        <end position="488"/>
    </location>
</feature>
<organism evidence="9 10">
    <name type="scientific">Oryza rufipogon</name>
    <name type="common">Brownbeard rice</name>
    <name type="synonym">Asian wild rice</name>
    <dbReference type="NCBI Taxonomy" id="4529"/>
    <lineage>
        <taxon>Eukaryota</taxon>
        <taxon>Viridiplantae</taxon>
        <taxon>Streptophyta</taxon>
        <taxon>Embryophyta</taxon>
        <taxon>Tracheophyta</taxon>
        <taxon>Spermatophyta</taxon>
        <taxon>Magnoliopsida</taxon>
        <taxon>Liliopsida</taxon>
        <taxon>Poales</taxon>
        <taxon>Poaceae</taxon>
        <taxon>BOP clade</taxon>
        <taxon>Oryzoideae</taxon>
        <taxon>Oryzeae</taxon>
        <taxon>Oryzinae</taxon>
        <taxon>Oryza</taxon>
    </lineage>
</organism>
<protein>
    <recommendedName>
        <fullName evidence="8">Major facilitator superfamily (MFS) profile domain-containing protein</fullName>
    </recommendedName>
</protein>
<feature type="transmembrane region" description="Helical" evidence="7">
    <location>
        <begin position="381"/>
        <end position="402"/>
    </location>
</feature>
<feature type="transmembrane region" description="Helical" evidence="7">
    <location>
        <begin position="529"/>
        <end position="548"/>
    </location>
</feature>
<comment type="similarity">
    <text evidence="2">Belongs to the major facilitator superfamily. Sugar transporter (TC 2.A.1.1) family.</text>
</comment>
<reference evidence="10" key="1">
    <citation type="submission" date="2013-06" db="EMBL/GenBank/DDBJ databases">
        <authorList>
            <person name="Zhao Q."/>
        </authorList>
    </citation>
    <scope>NUCLEOTIDE SEQUENCE</scope>
    <source>
        <strain evidence="10">cv. W1943</strain>
    </source>
</reference>
<dbReference type="GO" id="GO:0005351">
    <property type="term" value="F:carbohydrate:proton symporter activity"/>
    <property type="evidence" value="ECO:0007669"/>
    <property type="project" value="TreeGrafter"/>
</dbReference>
<feature type="transmembrane region" description="Helical" evidence="7">
    <location>
        <begin position="560"/>
        <end position="584"/>
    </location>
</feature>
<dbReference type="STRING" id="4529.A0A0E0MR06"/>
<dbReference type="SUPFAM" id="SSF103473">
    <property type="entry name" value="MFS general substrate transporter"/>
    <property type="match status" value="1"/>
</dbReference>
<evidence type="ECO:0000256" key="7">
    <source>
        <dbReference type="SAM" id="Phobius"/>
    </source>
</evidence>
<dbReference type="EnsemblPlants" id="ORUFI01G02280.1">
    <property type="protein sequence ID" value="ORUFI01G02280.1"/>
    <property type="gene ID" value="ORUFI01G02280"/>
</dbReference>
<feature type="transmembrane region" description="Helical" evidence="7">
    <location>
        <begin position="596"/>
        <end position="616"/>
    </location>
</feature>
<dbReference type="PROSITE" id="PS50850">
    <property type="entry name" value="MFS"/>
    <property type="match status" value="1"/>
</dbReference>
<feature type="transmembrane region" description="Helical" evidence="7">
    <location>
        <begin position="223"/>
        <end position="241"/>
    </location>
</feature>
<keyword evidence="4 7" id="KW-1133">Transmembrane helix</keyword>
<dbReference type="InterPro" id="IPR005828">
    <property type="entry name" value="MFS_sugar_transport-like"/>
</dbReference>
<dbReference type="InterPro" id="IPR050360">
    <property type="entry name" value="MFS_Sugar_Transporters"/>
</dbReference>
<dbReference type="Gramene" id="ORUFI01G02280.1">
    <property type="protein sequence ID" value="ORUFI01G02280.1"/>
    <property type="gene ID" value="ORUFI01G02280"/>
</dbReference>
<dbReference type="Gene3D" id="1.20.1250.20">
    <property type="entry name" value="MFS general substrate transporter like domains"/>
    <property type="match status" value="1"/>
</dbReference>
<feature type="transmembrane region" description="Helical" evidence="7">
    <location>
        <begin position="261"/>
        <end position="283"/>
    </location>
</feature>
<feature type="region of interest" description="Disordered" evidence="6">
    <location>
        <begin position="1"/>
        <end position="57"/>
    </location>
</feature>
<dbReference type="NCBIfam" id="TIGR00879">
    <property type="entry name" value="SP"/>
    <property type="match status" value="1"/>
</dbReference>
<feature type="transmembrane region" description="Helical" evidence="7">
    <location>
        <begin position="319"/>
        <end position="340"/>
    </location>
</feature>
<dbReference type="GO" id="GO:0016020">
    <property type="term" value="C:membrane"/>
    <property type="evidence" value="ECO:0007669"/>
    <property type="project" value="UniProtKB-SubCell"/>
</dbReference>
<dbReference type="InterPro" id="IPR003663">
    <property type="entry name" value="Sugar/inositol_transpt"/>
</dbReference>
<sequence length="665" mass="69951">MTRGCQHGNFSPRLDASASQTQSAQKEKKKVKKSEEFQLEIRSHPVPSSASSLGTIGSRERHLPPYSSSPFLFIFFLLLSPTCNRLEAKEIKSKPHPGNFSIEASTRSAMAGTGASVKMIRCVVKCGGQQQHVVVAARGDRKSPAIAAPPPATVRMPGRVLCCGMRSRGADLAGVEMAAGPQPQGGVSGLFRGPRYSRVRATATVDPEDIPLEKVQAKSSGSVLPYVGVACLGAILFGYHLGVVNGALEYLAKDLGIAENAVLQGWVVSTTLAGATAGSFTGGALADKFGRTRTFILDAIPLAVGAFLSATAHDVRTMIIGRLLAGIGIGISSALVPLYISEVISPTEIRGALGSVNQLFICIGILAALVAGLPLAGNPAWWRTMFGISIVPSILLALGMAVSPESPRWLFQQGKLSQAETAIKKLYGREKVAEVMYDLKAASQGSSEPDAGWLDLFSKRYWKVVSVGAAMFLFQQLAGINAVVYYSTSVFRSAGIASDVAASALVGAANVFGTMIASSLMDKQGRKSLLITSFSGMAASMLLLSLSFTWKALAPYSGPLAVAGTVLYVLSFALGAGPVPALLLPEIFASRIRAKAVALSLGMHWVSNFFIGLYFLSVVNKFGISTVYLGFASVCALAVVYIAGNVVETKGRSLEEIERALSSAS</sequence>
<feature type="domain" description="Major facilitator superfamily (MFS) profile" evidence="8">
    <location>
        <begin position="226"/>
        <end position="650"/>
    </location>
</feature>
<dbReference type="Pfam" id="PF00083">
    <property type="entry name" value="Sugar_tr"/>
    <property type="match status" value="1"/>
</dbReference>
<evidence type="ECO:0000256" key="4">
    <source>
        <dbReference type="ARBA" id="ARBA00022989"/>
    </source>
</evidence>
<proteinExistence type="inferred from homology"/>
<dbReference type="PANTHER" id="PTHR48022:SF2">
    <property type="entry name" value="PLASTIDIC GLUCOSE TRANSPORTER 4"/>
    <property type="match status" value="1"/>
</dbReference>
<keyword evidence="5 7" id="KW-0472">Membrane</keyword>
<feature type="transmembrane region" description="Helical" evidence="7">
    <location>
        <begin position="295"/>
        <end position="313"/>
    </location>
</feature>
<dbReference type="PRINTS" id="PR00171">
    <property type="entry name" value="SUGRTRNSPORT"/>
</dbReference>
<evidence type="ECO:0000256" key="2">
    <source>
        <dbReference type="ARBA" id="ARBA00010992"/>
    </source>
</evidence>
<dbReference type="InterPro" id="IPR036259">
    <property type="entry name" value="MFS_trans_sf"/>
</dbReference>
<feature type="compositionally biased region" description="Polar residues" evidence="6">
    <location>
        <begin position="46"/>
        <end position="55"/>
    </location>
</feature>
<dbReference type="FunFam" id="1.20.1250.20:FF:000152">
    <property type="entry name" value="Plastidic glucose transporter 4"/>
    <property type="match status" value="1"/>
</dbReference>
<name>A0A0E0MR06_ORYRU</name>
<dbReference type="eggNOG" id="KOG0254">
    <property type="taxonomic scope" value="Eukaryota"/>
</dbReference>
<accession>A0A0E0MR06</accession>